<name>A0ABS4BVN6_9FLAO</name>
<gene>
    <name evidence="2" type="ORF">J8H85_09800</name>
</gene>
<proteinExistence type="predicted"/>
<reference evidence="2 3" key="1">
    <citation type="submission" date="2021-04" db="EMBL/GenBank/DDBJ databases">
        <title>Mariniflexile gromovii gen. nov., sp. nov., a gliding bacterium isolated from the sea urchin Strongylocentrotus intermedius.</title>
        <authorList>
            <person name="Ko S."/>
            <person name="Le V."/>
            <person name="Ahn C.-Y."/>
            <person name="Oh H.-M."/>
        </authorList>
    </citation>
    <scope>NUCLEOTIDE SEQUENCE [LARGE SCALE GENOMIC DNA]</scope>
    <source>
        <strain evidence="2 3">KCTC 12570</strain>
    </source>
</reference>
<accession>A0ABS4BVN6</accession>
<comment type="caution">
    <text evidence="2">The sequence shown here is derived from an EMBL/GenBank/DDBJ whole genome shotgun (WGS) entry which is preliminary data.</text>
</comment>
<keyword evidence="1" id="KW-0812">Transmembrane</keyword>
<evidence type="ECO:0000313" key="2">
    <source>
        <dbReference type="EMBL" id="MBP0904122.1"/>
    </source>
</evidence>
<dbReference type="EMBL" id="JAGJCB010000008">
    <property type="protein sequence ID" value="MBP0904122.1"/>
    <property type="molecule type" value="Genomic_DNA"/>
</dbReference>
<dbReference type="Proteomes" id="UP000670776">
    <property type="component" value="Unassembled WGS sequence"/>
</dbReference>
<keyword evidence="1" id="KW-1133">Transmembrane helix</keyword>
<evidence type="ECO:0000256" key="1">
    <source>
        <dbReference type="SAM" id="Phobius"/>
    </source>
</evidence>
<protein>
    <submittedName>
        <fullName evidence="2">Uncharacterized protein</fullName>
    </submittedName>
</protein>
<keyword evidence="1" id="KW-0472">Membrane</keyword>
<dbReference type="RefSeq" id="WP_209655021.1">
    <property type="nucleotide sequence ID" value="NZ_JAGJCB010000008.1"/>
</dbReference>
<feature type="transmembrane region" description="Helical" evidence="1">
    <location>
        <begin position="20"/>
        <end position="40"/>
    </location>
</feature>
<sequence>MKNYELTIMNYEFTITGLMGAAFEILLRVGALGIEAVSFLKINETK</sequence>
<keyword evidence="3" id="KW-1185">Reference proteome</keyword>
<organism evidence="2 3">
    <name type="scientific">Mariniflexile gromovii</name>
    <dbReference type="NCBI Taxonomy" id="362523"/>
    <lineage>
        <taxon>Bacteria</taxon>
        <taxon>Pseudomonadati</taxon>
        <taxon>Bacteroidota</taxon>
        <taxon>Flavobacteriia</taxon>
        <taxon>Flavobacteriales</taxon>
        <taxon>Flavobacteriaceae</taxon>
        <taxon>Mariniflexile</taxon>
    </lineage>
</organism>
<evidence type="ECO:0000313" key="3">
    <source>
        <dbReference type="Proteomes" id="UP000670776"/>
    </source>
</evidence>